<reference evidence="2 3" key="1">
    <citation type="submission" date="2018-11" db="EMBL/GenBank/DDBJ databases">
        <authorList>
            <consortium name="Pathogen Informatics"/>
        </authorList>
    </citation>
    <scope>NUCLEOTIDE SEQUENCE [LARGE SCALE GENOMIC DNA]</scope>
</reference>
<dbReference type="GO" id="GO:0008104">
    <property type="term" value="P:intracellular protein localization"/>
    <property type="evidence" value="ECO:0007669"/>
    <property type="project" value="TreeGrafter"/>
</dbReference>
<evidence type="ECO:0000313" key="3">
    <source>
        <dbReference type="Proteomes" id="UP000270094"/>
    </source>
</evidence>
<keyword evidence="3" id="KW-1185">Reference proteome</keyword>
<dbReference type="Pfam" id="PF08700">
    <property type="entry name" value="VPS51_Exo84_N"/>
    <property type="match status" value="1"/>
</dbReference>
<dbReference type="PANTHER" id="PTHR21426:SF12">
    <property type="entry name" value="EXOCYST COMPLEX COMPONENT 8"/>
    <property type="match status" value="1"/>
</dbReference>
<protein>
    <recommendedName>
        <fullName evidence="4">Vacuolar protein sorting-associated protein 51 homolog</fullName>
    </recommendedName>
</protein>
<dbReference type="EMBL" id="UYYB01000101">
    <property type="protein sequence ID" value="VDM65079.1"/>
    <property type="molecule type" value="Genomic_DNA"/>
</dbReference>
<dbReference type="GO" id="GO:0000145">
    <property type="term" value="C:exocyst"/>
    <property type="evidence" value="ECO:0007669"/>
    <property type="project" value="InterPro"/>
</dbReference>
<dbReference type="GO" id="GO:0006887">
    <property type="term" value="P:exocytosis"/>
    <property type="evidence" value="ECO:0007669"/>
    <property type="project" value="InterPro"/>
</dbReference>
<dbReference type="InterPro" id="IPR033961">
    <property type="entry name" value="Exo84"/>
</dbReference>
<dbReference type="GO" id="GO:0006893">
    <property type="term" value="P:Golgi to plasma membrane transport"/>
    <property type="evidence" value="ECO:0007669"/>
    <property type="project" value="TreeGrafter"/>
</dbReference>
<dbReference type="Gene3D" id="2.30.29.30">
    <property type="entry name" value="Pleckstrin-homology domain (PH domain)/Phosphotyrosine-binding domain (PTB)"/>
    <property type="match status" value="1"/>
</dbReference>
<dbReference type="PANTHER" id="PTHR21426">
    <property type="entry name" value="EXOCYST COMPLEX COMPONENT 8"/>
    <property type="match status" value="1"/>
</dbReference>
<dbReference type="OrthoDB" id="642193at2759"/>
<evidence type="ECO:0008006" key="4">
    <source>
        <dbReference type="Google" id="ProtNLM"/>
    </source>
</evidence>
<evidence type="ECO:0000313" key="2">
    <source>
        <dbReference type="EMBL" id="VDM65079.1"/>
    </source>
</evidence>
<dbReference type="Proteomes" id="UP000270094">
    <property type="component" value="Unassembled WGS sequence"/>
</dbReference>
<proteinExistence type="predicted"/>
<dbReference type="InterPro" id="IPR011993">
    <property type="entry name" value="PH-like_dom_sf"/>
</dbReference>
<organism evidence="2 3">
    <name type="scientific">Strongylus vulgaris</name>
    <name type="common">Blood worm</name>
    <dbReference type="NCBI Taxonomy" id="40348"/>
    <lineage>
        <taxon>Eukaryota</taxon>
        <taxon>Metazoa</taxon>
        <taxon>Ecdysozoa</taxon>
        <taxon>Nematoda</taxon>
        <taxon>Chromadorea</taxon>
        <taxon>Rhabditida</taxon>
        <taxon>Rhabditina</taxon>
        <taxon>Rhabditomorpha</taxon>
        <taxon>Strongyloidea</taxon>
        <taxon>Strongylidae</taxon>
        <taxon>Strongylus</taxon>
    </lineage>
</organism>
<name>A0A3P7IED2_STRVU</name>
<sequence>MQFEDDAANSCDAFLMADNFSPSEYIRERLKGVRSGDETKKLQKLRSEMNAINHASQEMLKHNVFQNYQQFIDASKEISHLEQEIYQLSSLLLDQKQLIENMMQMTGDDKSSVQTASSHSASVASITPIQVLMQKMDGIASILNNMRSCDKILLYGEMMLLDPETKEDINRAMLVLLSDRLLIGNITPSGKYKYLLLNQYFKEHVVSFFIFSLESTFSLNNLAVVNVKDRESGAAVADQLLKLLVFPEQR</sequence>
<dbReference type="AlphaFoldDB" id="A0A3P7IED2"/>
<accession>A0A3P7IED2</accession>
<evidence type="ECO:0000256" key="1">
    <source>
        <dbReference type="ARBA" id="ARBA00022448"/>
    </source>
</evidence>
<gene>
    <name evidence="2" type="ORF">SVUK_LOCUS77</name>
</gene>
<keyword evidence="1" id="KW-0813">Transport</keyword>